<dbReference type="PANTHER" id="PTHR31934">
    <property type="entry name" value="ALPHA/BETA-HYDROLASES SUPERFAMILY PROTEIN"/>
    <property type="match status" value="1"/>
</dbReference>
<evidence type="ECO:0000313" key="8">
    <source>
        <dbReference type="Proteomes" id="UP000265566"/>
    </source>
</evidence>
<reference evidence="5" key="5">
    <citation type="journal article" date="2018" name="Nat. Plants">
        <title>Whole-genome landscape of Medicago truncatula symbiotic genes.</title>
        <authorList>
            <person name="Pecrix Y."/>
            <person name="Gamas P."/>
            <person name="Carrere S."/>
        </authorList>
    </citation>
    <scope>NUCLEOTIDE SEQUENCE</scope>
    <source>
        <tissue evidence="5">Leaves</tissue>
    </source>
</reference>
<sequence>MAESSSSPAPLPAPSKPVVVRVKRKPSHSPLDAFWLEINERPFKRPFFDFGNLSISDSSSSSQQVEIHNKKVLVQHVETISSSEVTLDIVQSFVEPASRSASESKSKVEERKNFFRNVNKQDQLFFKAKQEKESSAKDARFEQIWKSRKVNKGTADENALQEICQFYDIVRVDSEEKVNQVQQEDMSLEDQKLLSSFLPLLREVIPNAAAEIEDDISAHSKQEYIEDYVYDLYTVTDETIVEEDSSHSYPLVQVEEEDYFDGLDNSDYETDDSNAEDNPMNDYPDEISEDEEGSECDSEESKHSGSSKELSDDDEDVDDELRCFAKGVTSDVDDPLYDEDFDDYEGQGVGDDNDEEEDVGNEDWRWSYR</sequence>
<dbReference type="OrthoDB" id="6255506at2759"/>
<keyword evidence="7" id="KW-1185">Reference proteome</keyword>
<reference evidence="4 7" key="1">
    <citation type="journal article" date="2011" name="Nature">
        <title>The Medicago genome provides insight into the evolution of rhizobial symbioses.</title>
        <authorList>
            <person name="Young N.D."/>
            <person name="Debelle F."/>
            <person name="Oldroyd G.E."/>
            <person name="Geurts R."/>
            <person name="Cannon S.B."/>
            <person name="Udvardi M.K."/>
            <person name="Benedito V.A."/>
            <person name="Mayer K.F."/>
            <person name="Gouzy J."/>
            <person name="Schoof H."/>
            <person name="Van de Peer Y."/>
            <person name="Proost S."/>
            <person name="Cook D.R."/>
            <person name="Meyers B.C."/>
            <person name="Spannagl M."/>
            <person name="Cheung F."/>
            <person name="De Mita S."/>
            <person name="Krishnakumar V."/>
            <person name="Gundlach H."/>
            <person name="Zhou S."/>
            <person name="Mudge J."/>
            <person name="Bharti A.K."/>
            <person name="Murray J.D."/>
            <person name="Naoumkina M.A."/>
            <person name="Rosen B."/>
            <person name="Silverstein K.A."/>
            <person name="Tang H."/>
            <person name="Rombauts S."/>
            <person name="Zhao P.X."/>
            <person name="Zhou P."/>
            <person name="Barbe V."/>
            <person name="Bardou P."/>
            <person name="Bechner M."/>
            <person name="Bellec A."/>
            <person name="Berger A."/>
            <person name="Berges H."/>
            <person name="Bidwell S."/>
            <person name="Bisseling T."/>
            <person name="Choisne N."/>
            <person name="Couloux A."/>
            <person name="Denny R."/>
            <person name="Deshpande S."/>
            <person name="Dai X."/>
            <person name="Doyle J.J."/>
            <person name="Dudez A.M."/>
            <person name="Farmer A.D."/>
            <person name="Fouteau S."/>
            <person name="Franken C."/>
            <person name="Gibelin C."/>
            <person name="Gish J."/>
            <person name="Goldstein S."/>
            <person name="Gonzalez A.J."/>
            <person name="Green P.J."/>
            <person name="Hallab A."/>
            <person name="Hartog M."/>
            <person name="Hua A."/>
            <person name="Humphray S.J."/>
            <person name="Jeong D.H."/>
            <person name="Jing Y."/>
            <person name="Jocker A."/>
            <person name="Kenton S.M."/>
            <person name="Kim D.J."/>
            <person name="Klee K."/>
            <person name="Lai H."/>
            <person name="Lang C."/>
            <person name="Lin S."/>
            <person name="Macmil S.L."/>
            <person name="Magdelenat G."/>
            <person name="Matthews L."/>
            <person name="McCorrison J."/>
            <person name="Monaghan E.L."/>
            <person name="Mun J.H."/>
            <person name="Najar F.Z."/>
            <person name="Nicholson C."/>
            <person name="Noirot C."/>
            <person name="O'Bleness M."/>
            <person name="Paule C.R."/>
            <person name="Poulain J."/>
            <person name="Prion F."/>
            <person name="Qin B."/>
            <person name="Qu C."/>
            <person name="Retzel E.F."/>
            <person name="Riddle C."/>
            <person name="Sallet E."/>
            <person name="Samain S."/>
            <person name="Samson N."/>
            <person name="Sanders I."/>
            <person name="Saurat O."/>
            <person name="Scarpelli C."/>
            <person name="Schiex T."/>
            <person name="Segurens B."/>
            <person name="Severin A.J."/>
            <person name="Sherrier D.J."/>
            <person name="Shi R."/>
            <person name="Sims S."/>
            <person name="Singer S.R."/>
            <person name="Sinharoy S."/>
            <person name="Sterck L."/>
            <person name="Viollet A."/>
            <person name="Wang B.B."/>
            <person name="Wang K."/>
            <person name="Wang M."/>
            <person name="Wang X."/>
            <person name="Warfsmann J."/>
            <person name="Weissenbach J."/>
            <person name="White D.D."/>
            <person name="White J.D."/>
            <person name="Wiley G.B."/>
            <person name="Wincker P."/>
            <person name="Xing Y."/>
            <person name="Yang L."/>
            <person name="Yao Z."/>
            <person name="Ying F."/>
            <person name="Zhai J."/>
            <person name="Zhou L."/>
            <person name="Zuber A."/>
            <person name="Denarie J."/>
            <person name="Dixon R.A."/>
            <person name="May G.D."/>
            <person name="Schwartz D.C."/>
            <person name="Rogers J."/>
            <person name="Quetier F."/>
            <person name="Town C.D."/>
            <person name="Roe B.A."/>
        </authorList>
    </citation>
    <scope>NUCLEOTIDE SEQUENCE [LARGE SCALE GENOMIC DNA]</scope>
    <source>
        <strain evidence="4">A17</strain>
        <strain evidence="6 7">cv. Jemalong A17</strain>
    </source>
</reference>
<gene>
    <name evidence="6" type="primary">25497936</name>
    <name evidence="4" type="ordered locus">MTR_7g033700</name>
    <name evidence="5" type="ORF">MtrunA17_Chr7g0227381</name>
</gene>
<protein>
    <submittedName>
        <fullName evidence="5">Putative transcription factor Iwr1</fullName>
    </submittedName>
</protein>
<evidence type="ECO:0000313" key="7">
    <source>
        <dbReference type="Proteomes" id="UP000002051"/>
    </source>
</evidence>
<dbReference type="KEGG" id="mtr:25497936"/>
<dbReference type="EMBL" id="PSQE01000007">
    <property type="protein sequence ID" value="RHN45165.1"/>
    <property type="molecule type" value="Genomic_DNA"/>
</dbReference>
<organism evidence="4 7">
    <name type="scientific">Medicago truncatula</name>
    <name type="common">Barrel medic</name>
    <name type="synonym">Medicago tribuloides</name>
    <dbReference type="NCBI Taxonomy" id="3880"/>
    <lineage>
        <taxon>Eukaryota</taxon>
        <taxon>Viridiplantae</taxon>
        <taxon>Streptophyta</taxon>
        <taxon>Embryophyta</taxon>
        <taxon>Tracheophyta</taxon>
        <taxon>Spermatophyta</taxon>
        <taxon>Magnoliopsida</taxon>
        <taxon>eudicotyledons</taxon>
        <taxon>Gunneridae</taxon>
        <taxon>Pentapetalae</taxon>
        <taxon>rosids</taxon>
        <taxon>fabids</taxon>
        <taxon>Fabales</taxon>
        <taxon>Fabaceae</taxon>
        <taxon>Papilionoideae</taxon>
        <taxon>50 kb inversion clade</taxon>
        <taxon>NPAAA clade</taxon>
        <taxon>Hologalegina</taxon>
        <taxon>IRL clade</taxon>
        <taxon>Trifolieae</taxon>
        <taxon>Medicago</taxon>
    </lineage>
</organism>
<dbReference type="Proteomes" id="UP000265566">
    <property type="component" value="Chromosome 7"/>
</dbReference>
<name>A0A072U8F6_MEDTR</name>
<comment type="similarity">
    <text evidence="1">Belongs to the IWR1/SLC7A6OS family.</text>
</comment>
<feature type="compositionally biased region" description="Acidic residues" evidence="2">
    <location>
        <begin position="262"/>
        <end position="275"/>
    </location>
</feature>
<feature type="region of interest" description="Disordered" evidence="2">
    <location>
        <begin position="262"/>
        <end position="369"/>
    </location>
</feature>
<proteinExistence type="inferred from homology"/>
<dbReference type="InterPro" id="IPR013883">
    <property type="entry name" value="TF_Iwr1_dom"/>
</dbReference>
<evidence type="ECO:0000313" key="4">
    <source>
        <dbReference type="EMBL" id="KEH22150.1"/>
    </source>
</evidence>
<feature type="compositionally biased region" description="Acidic residues" evidence="2">
    <location>
        <begin position="331"/>
        <end position="361"/>
    </location>
</feature>
<dbReference type="AlphaFoldDB" id="A0A072U8F6"/>
<reference evidence="6" key="3">
    <citation type="submission" date="2015-04" db="UniProtKB">
        <authorList>
            <consortium name="EnsemblPlants"/>
        </authorList>
    </citation>
    <scope>IDENTIFICATION</scope>
    <source>
        <strain evidence="6">cv. Jemalong A17</strain>
    </source>
</reference>
<evidence type="ECO:0000313" key="5">
    <source>
        <dbReference type="EMBL" id="RHN45165.1"/>
    </source>
</evidence>
<dbReference type="EMBL" id="CM001223">
    <property type="protein sequence ID" value="KEH22150.1"/>
    <property type="molecule type" value="Genomic_DNA"/>
</dbReference>
<evidence type="ECO:0000313" key="6">
    <source>
        <dbReference type="EnsemblPlants" id="KEH22150"/>
    </source>
</evidence>
<dbReference type="Pfam" id="PF08574">
    <property type="entry name" value="Iwr1"/>
    <property type="match status" value="1"/>
</dbReference>
<dbReference type="EnsemblPlants" id="KEH22150">
    <property type="protein sequence ID" value="KEH22150"/>
    <property type="gene ID" value="MTR_7g033700"/>
</dbReference>
<evidence type="ECO:0000259" key="3">
    <source>
        <dbReference type="Pfam" id="PF08574"/>
    </source>
</evidence>
<evidence type="ECO:0000256" key="1">
    <source>
        <dbReference type="ARBA" id="ARBA00010218"/>
    </source>
</evidence>
<dbReference type="HOGENOM" id="CLU_700904_0_0_1"/>
<feature type="compositionally biased region" description="Acidic residues" evidence="2">
    <location>
        <begin position="283"/>
        <end position="298"/>
    </location>
</feature>
<dbReference type="Proteomes" id="UP000002051">
    <property type="component" value="Unassembled WGS sequence"/>
</dbReference>
<reference evidence="4 7" key="2">
    <citation type="journal article" date="2014" name="BMC Genomics">
        <title>An improved genome release (version Mt4.0) for the model legume Medicago truncatula.</title>
        <authorList>
            <person name="Tang H."/>
            <person name="Krishnakumar V."/>
            <person name="Bidwell S."/>
            <person name="Rosen B."/>
            <person name="Chan A."/>
            <person name="Zhou S."/>
            <person name="Gentzbittel L."/>
            <person name="Childs K.L."/>
            <person name="Yandell M."/>
            <person name="Gundlach H."/>
            <person name="Mayer K.F."/>
            <person name="Schwartz D.C."/>
            <person name="Town C.D."/>
        </authorList>
    </citation>
    <scope>GENOME REANNOTATION</scope>
    <source>
        <strain evidence="4">A17</strain>
        <strain evidence="6 7">cv. Jemalong A17</strain>
    </source>
</reference>
<evidence type="ECO:0000256" key="2">
    <source>
        <dbReference type="SAM" id="MobiDB-lite"/>
    </source>
</evidence>
<feature type="domain" description="Transcription factor Iwr1" evidence="3">
    <location>
        <begin position="226"/>
        <end position="286"/>
    </location>
</feature>
<dbReference type="PANTHER" id="PTHR31934:SF2">
    <property type="entry name" value="RNA-DIRECTED DNA METHYLATION 4"/>
    <property type="match status" value="1"/>
</dbReference>
<reference evidence="8" key="4">
    <citation type="journal article" date="2018" name="Nat. Plants">
        <title>Whole-genome landscape of Medicago truncatula symbiotic genes.</title>
        <authorList>
            <person name="Pecrix Y."/>
            <person name="Staton S.E."/>
            <person name="Sallet E."/>
            <person name="Lelandais-Briere C."/>
            <person name="Moreau S."/>
            <person name="Carrere S."/>
            <person name="Blein T."/>
            <person name="Jardinaud M.F."/>
            <person name="Latrasse D."/>
            <person name="Zouine M."/>
            <person name="Zahm M."/>
            <person name="Kreplak J."/>
            <person name="Mayjonade B."/>
            <person name="Satge C."/>
            <person name="Perez M."/>
            <person name="Cauet S."/>
            <person name="Marande W."/>
            <person name="Chantry-Darmon C."/>
            <person name="Lopez-Roques C."/>
            <person name="Bouchez O."/>
            <person name="Berard A."/>
            <person name="Debelle F."/>
            <person name="Munos S."/>
            <person name="Bendahmane A."/>
            <person name="Berges H."/>
            <person name="Niebel A."/>
            <person name="Buitink J."/>
            <person name="Frugier F."/>
            <person name="Benhamed M."/>
            <person name="Crespi M."/>
            <person name="Gouzy J."/>
            <person name="Gamas P."/>
        </authorList>
    </citation>
    <scope>NUCLEOTIDE SEQUENCE [LARGE SCALE GENOMIC DNA]</scope>
    <source>
        <strain evidence="8">cv. Jemalong A17</strain>
    </source>
</reference>
<dbReference type="Gramene" id="rna39383">
    <property type="protein sequence ID" value="RHN45165.1"/>
    <property type="gene ID" value="gene39383"/>
</dbReference>
<dbReference type="STRING" id="3880.A0A072U8F6"/>
<accession>A0A072U8F6</accession>